<evidence type="ECO:0000313" key="4">
    <source>
        <dbReference type="Proteomes" id="UP001181347"/>
    </source>
</evidence>
<feature type="signal peptide" evidence="1">
    <location>
        <begin position="1"/>
        <end position="20"/>
    </location>
</feature>
<dbReference type="Pfam" id="PF13004">
    <property type="entry name" value="BACON"/>
    <property type="match status" value="1"/>
</dbReference>
<dbReference type="RefSeq" id="WP_022044289.1">
    <property type="nucleotide sequence ID" value="NZ_CAKMWW010000006.1"/>
</dbReference>
<dbReference type="PROSITE" id="PS51257">
    <property type="entry name" value="PROKAR_LIPOPROTEIN"/>
    <property type="match status" value="1"/>
</dbReference>
<dbReference type="InterPro" id="IPR013783">
    <property type="entry name" value="Ig-like_fold"/>
</dbReference>
<organism evidence="3 4">
    <name type="scientific">Alistipes finegoldii</name>
    <dbReference type="NCBI Taxonomy" id="214856"/>
    <lineage>
        <taxon>Bacteria</taxon>
        <taxon>Pseudomonadati</taxon>
        <taxon>Bacteroidota</taxon>
        <taxon>Bacteroidia</taxon>
        <taxon>Bacteroidales</taxon>
        <taxon>Rikenellaceae</taxon>
        <taxon>Alistipes</taxon>
    </lineage>
</organism>
<feature type="chain" id="PRO_5042237033" evidence="1">
    <location>
        <begin position="21"/>
        <end position="624"/>
    </location>
</feature>
<dbReference type="CDD" id="cd14948">
    <property type="entry name" value="BACON"/>
    <property type="match status" value="1"/>
</dbReference>
<dbReference type="EMBL" id="JAWDES010000005">
    <property type="protein sequence ID" value="MDU0261162.1"/>
    <property type="molecule type" value="Genomic_DNA"/>
</dbReference>
<sequence>MKTLRMLYTAALLSAAMLLAGCYSTDTDDDLLSTATLISIYPSTVSVGSAAATQNVVVTLAPKSKRNLDWSCSVQSAWVTAVREKVPGESTGTVYEDAVVLAFLENTAYKRQTTLTITASDGTVLEVPVVQKGIYADAYVKAAPESLTFMAENPQPAAVAIDTNMDTFAAVSDSDWCTVVDNGDGTITVTCTEYGDNTADRTAEITVTAGTPDTSEARTVIPVTQLRKDVYCYLYGSGVPKYPTREKWGQMTKLSDRVYVDSVYVKNGRFSVYTTEGDTYHLDGAGNLSAAETDLTVDVAGLRIVTLNLNEKTYSIERITTPNCLPDSEVAKYATSTYTANGRTKVWMRAGLDWNGGENIGGIKLGSRMVSDANNVGGYTSNVSSYETVRVSDYDEVESGGKAQGEVEMSAKYGRIYTLTEFLTGTPKAAVELARLLTDWPAQYRPGSTFVDAVGNDIPVSSVKSLASADFENTPSLSMQIQGICPYGWHVANVQDFYDMLCAAAAAKGVTPNPLSAMIGKWSVPDVLRSAEGWSAAPTRHAAADAFGFDFFPQGRRLFKSGYQYYASRGEMFICHPGGLSSGVYQCWRINALTNNAADLTVSTTYNIGDCSASFRCVKNYENF</sequence>
<protein>
    <submittedName>
        <fullName evidence="3">BACON domain-containing carbohydrate-binding protein</fullName>
    </submittedName>
</protein>
<evidence type="ECO:0000313" key="3">
    <source>
        <dbReference type="EMBL" id="MDU0261162.1"/>
    </source>
</evidence>
<dbReference type="Proteomes" id="UP001181347">
    <property type="component" value="Unassembled WGS sequence"/>
</dbReference>
<comment type="caution">
    <text evidence="3">The sequence shown here is derived from an EMBL/GenBank/DDBJ whole genome shotgun (WGS) entry which is preliminary data.</text>
</comment>
<accession>A0AAE4LPK0</accession>
<keyword evidence="1" id="KW-0732">Signal</keyword>
<dbReference type="AlphaFoldDB" id="A0AAE4LPK0"/>
<dbReference type="Gene3D" id="2.60.40.10">
    <property type="entry name" value="Immunoglobulins"/>
    <property type="match status" value="2"/>
</dbReference>
<proteinExistence type="predicted"/>
<evidence type="ECO:0000259" key="2">
    <source>
        <dbReference type="Pfam" id="PF13004"/>
    </source>
</evidence>
<name>A0AAE4LPK0_9BACT</name>
<feature type="domain" description="BACON" evidence="2">
    <location>
        <begin position="172"/>
        <end position="225"/>
    </location>
</feature>
<evidence type="ECO:0000256" key="1">
    <source>
        <dbReference type="SAM" id="SignalP"/>
    </source>
</evidence>
<gene>
    <name evidence="3" type="ORF">RVH17_13785</name>
</gene>
<reference evidence="3" key="1">
    <citation type="submission" date="2023-10" db="EMBL/GenBank/DDBJ databases">
        <title>Genome Sequence of the Bacteria from From Gut Wall in Crohn's Disease.</title>
        <authorList>
            <person name="Rodriguez-Palacios A."/>
        </authorList>
    </citation>
    <scope>NUCLEOTIDE SEQUENCE</scope>
    <source>
        <strain evidence="3">CavFT-hAR58</strain>
    </source>
</reference>
<dbReference type="InterPro" id="IPR024361">
    <property type="entry name" value="BACON"/>
</dbReference>